<comment type="similarity">
    <text evidence="1">Belongs to the cysteine dioxygenase family.</text>
</comment>
<dbReference type="SUPFAM" id="SSF51182">
    <property type="entry name" value="RmlC-like cupins"/>
    <property type="match status" value="1"/>
</dbReference>
<evidence type="ECO:0000313" key="2">
    <source>
        <dbReference type="EMBL" id="TVT17998.1"/>
    </source>
</evidence>
<dbReference type="Gene3D" id="2.60.120.10">
    <property type="entry name" value="Jelly Rolls"/>
    <property type="match status" value="1"/>
</dbReference>
<keyword evidence="2" id="KW-0223">Dioxygenase</keyword>
<organism evidence="2 3">
    <name type="scientific">Amycolatopsis rhizosphaerae</name>
    <dbReference type="NCBI Taxonomy" id="2053003"/>
    <lineage>
        <taxon>Bacteria</taxon>
        <taxon>Bacillati</taxon>
        <taxon>Actinomycetota</taxon>
        <taxon>Actinomycetes</taxon>
        <taxon>Pseudonocardiales</taxon>
        <taxon>Pseudonocardiaceae</taxon>
        <taxon>Amycolatopsis</taxon>
    </lineage>
</organism>
<keyword evidence="3" id="KW-1185">Reference proteome</keyword>
<dbReference type="InterPro" id="IPR011051">
    <property type="entry name" value="RmlC_Cupin_sf"/>
</dbReference>
<dbReference type="OrthoDB" id="4217976at2"/>
<gene>
    <name evidence="2" type="ORF">FNH05_35760</name>
</gene>
<sequence>MARCPSPPLHDLTEPALTRCTLDFESHPRLAGGLTPDLLHPERLRWTPGQLAELTRRVAEELPGPLTGILRFDTERRWWARLALTDGVELWLLSWLPGQHTPPHDHGGAAGAFTVLQGRLTETYRSPGRPLRTRVHEAGAGSGFGLARTHQLSAEPAPSASVHAYSPPLLPTREYASFADAPAEPPAAPPLFVR</sequence>
<comment type="caution">
    <text evidence="2">The sequence shown here is derived from an EMBL/GenBank/DDBJ whole genome shotgun (WGS) entry which is preliminary data.</text>
</comment>
<dbReference type="GO" id="GO:0005506">
    <property type="term" value="F:iron ion binding"/>
    <property type="evidence" value="ECO:0007669"/>
    <property type="project" value="InterPro"/>
</dbReference>
<protein>
    <submittedName>
        <fullName evidence="2">Cysteine dioxygenase</fullName>
    </submittedName>
</protein>
<dbReference type="CDD" id="cd10548">
    <property type="entry name" value="cupin_CDO"/>
    <property type="match status" value="1"/>
</dbReference>
<dbReference type="Proteomes" id="UP000320011">
    <property type="component" value="Unassembled WGS sequence"/>
</dbReference>
<dbReference type="InterPro" id="IPR014710">
    <property type="entry name" value="RmlC-like_jellyroll"/>
</dbReference>
<dbReference type="AlphaFoldDB" id="A0A558A155"/>
<keyword evidence="2" id="KW-0560">Oxidoreductase</keyword>
<dbReference type="EMBL" id="VJWX01000701">
    <property type="protein sequence ID" value="TVT17998.1"/>
    <property type="molecule type" value="Genomic_DNA"/>
</dbReference>
<dbReference type="InterPro" id="IPR010300">
    <property type="entry name" value="CDO_1"/>
</dbReference>
<dbReference type="GO" id="GO:0016702">
    <property type="term" value="F:oxidoreductase activity, acting on single donors with incorporation of molecular oxygen, incorporation of two atoms of oxygen"/>
    <property type="evidence" value="ECO:0007669"/>
    <property type="project" value="InterPro"/>
</dbReference>
<name>A0A558A155_9PSEU</name>
<evidence type="ECO:0000313" key="3">
    <source>
        <dbReference type="Proteomes" id="UP000320011"/>
    </source>
</evidence>
<accession>A0A558A155</accession>
<dbReference type="Pfam" id="PF05995">
    <property type="entry name" value="CDO_I"/>
    <property type="match status" value="1"/>
</dbReference>
<reference evidence="2 3" key="1">
    <citation type="submission" date="2019-07" db="EMBL/GenBank/DDBJ databases">
        <authorList>
            <person name="Duangmal K."/>
            <person name="Teo W.F.A."/>
        </authorList>
    </citation>
    <scope>NUCLEOTIDE SEQUENCE [LARGE SCALE GENOMIC DNA]</scope>
    <source>
        <strain evidence="2 3">TBRC 6029</strain>
    </source>
</reference>
<reference evidence="2 3" key="2">
    <citation type="submission" date="2019-08" db="EMBL/GenBank/DDBJ databases">
        <title>Amycolatopsis acidicola sp. nov., isolated from peat swamp forest soil.</title>
        <authorList>
            <person name="Srisuk N."/>
        </authorList>
    </citation>
    <scope>NUCLEOTIDE SEQUENCE [LARGE SCALE GENOMIC DNA]</scope>
    <source>
        <strain evidence="2 3">TBRC 6029</strain>
    </source>
</reference>
<evidence type="ECO:0000256" key="1">
    <source>
        <dbReference type="ARBA" id="ARBA00006622"/>
    </source>
</evidence>
<proteinExistence type="inferred from homology"/>